<evidence type="ECO:0000313" key="2">
    <source>
        <dbReference type="Proteomes" id="UP000789831"/>
    </source>
</evidence>
<protein>
    <submittedName>
        <fullName evidence="1">9770_t:CDS:1</fullName>
    </submittedName>
</protein>
<gene>
    <name evidence="1" type="ORF">AGERDE_LOCUS13442</name>
</gene>
<accession>A0A9N9HPL3</accession>
<dbReference type="AlphaFoldDB" id="A0A9N9HPL3"/>
<sequence length="60" mass="7226">FILWTATHGAISYTGLTHQFFEELTIHNRDEIHPTRIRQRIVRLLNTLLFQEPFFIEDQT</sequence>
<comment type="caution">
    <text evidence="1">The sequence shown here is derived from an EMBL/GenBank/DDBJ whole genome shotgun (WGS) entry which is preliminary data.</text>
</comment>
<evidence type="ECO:0000313" key="1">
    <source>
        <dbReference type="EMBL" id="CAG8699598.1"/>
    </source>
</evidence>
<dbReference type="EMBL" id="CAJVPL010017696">
    <property type="protein sequence ID" value="CAG8699598.1"/>
    <property type="molecule type" value="Genomic_DNA"/>
</dbReference>
<organism evidence="1 2">
    <name type="scientific">Ambispora gerdemannii</name>
    <dbReference type="NCBI Taxonomy" id="144530"/>
    <lineage>
        <taxon>Eukaryota</taxon>
        <taxon>Fungi</taxon>
        <taxon>Fungi incertae sedis</taxon>
        <taxon>Mucoromycota</taxon>
        <taxon>Glomeromycotina</taxon>
        <taxon>Glomeromycetes</taxon>
        <taxon>Archaeosporales</taxon>
        <taxon>Ambisporaceae</taxon>
        <taxon>Ambispora</taxon>
    </lineage>
</organism>
<reference evidence="1" key="1">
    <citation type="submission" date="2021-06" db="EMBL/GenBank/DDBJ databases">
        <authorList>
            <person name="Kallberg Y."/>
            <person name="Tangrot J."/>
            <person name="Rosling A."/>
        </authorList>
    </citation>
    <scope>NUCLEOTIDE SEQUENCE</scope>
    <source>
        <strain evidence="1">MT106</strain>
    </source>
</reference>
<proteinExistence type="predicted"/>
<feature type="non-terminal residue" evidence="1">
    <location>
        <position position="60"/>
    </location>
</feature>
<name>A0A9N9HPL3_9GLOM</name>
<feature type="non-terminal residue" evidence="1">
    <location>
        <position position="1"/>
    </location>
</feature>
<dbReference type="Proteomes" id="UP000789831">
    <property type="component" value="Unassembled WGS sequence"/>
</dbReference>
<keyword evidence="2" id="KW-1185">Reference proteome</keyword>